<evidence type="ECO:0000313" key="3">
    <source>
        <dbReference type="Proteomes" id="UP001179952"/>
    </source>
</evidence>
<dbReference type="AlphaFoldDB" id="A0AAV9A4N1"/>
<comment type="caution">
    <text evidence="2">The sequence shown here is derived from an EMBL/GenBank/DDBJ whole genome shotgun (WGS) entry which is preliminary data.</text>
</comment>
<organism evidence="2 3">
    <name type="scientific">Acorus gramineus</name>
    <name type="common">Dwarf sweet flag</name>
    <dbReference type="NCBI Taxonomy" id="55184"/>
    <lineage>
        <taxon>Eukaryota</taxon>
        <taxon>Viridiplantae</taxon>
        <taxon>Streptophyta</taxon>
        <taxon>Embryophyta</taxon>
        <taxon>Tracheophyta</taxon>
        <taxon>Spermatophyta</taxon>
        <taxon>Magnoliopsida</taxon>
        <taxon>Liliopsida</taxon>
        <taxon>Acoraceae</taxon>
        <taxon>Acorus</taxon>
    </lineage>
</organism>
<feature type="region of interest" description="Disordered" evidence="1">
    <location>
        <begin position="1"/>
        <end position="56"/>
    </location>
</feature>
<gene>
    <name evidence="2" type="ORF">QJS04_geneDACA017955</name>
</gene>
<name>A0AAV9A4N1_ACOGR</name>
<sequence>MGRVRISQSSNITVTPNLRLPGKFSKRVSPPSHQSVGDKCERSPQEPKANPTYLVE</sequence>
<evidence type="ECO:0000256" key="1">
    <source>
        <dbReference type="SAM" id="MobiDB-lite"/>
    </source>
</evidence>
<reference evidence="2" key="1">
    <citation type="journal article" date="2023" name="Nat. Commun.">
        <title>Diploid and tetraploid genomes of Acorus and the evolution of monocots.</title>
        <authorList>
            <person name="Ma L."/>
            <person name="Liu K.W."/>
            <person name="Li Z."/>
            <person name="Hsiao Y.Y."/>
            <person name="Qi Y."/>
            <person name="Fu T."/>
            <person name="Tang G.D."/>
            <person name="Zhang D."/>
            <person name="Sun W.H."/>
            <person name="Liu D.K."/>
            <person name="Li Y."/>
            <person name="Chen G.Z."/>
            <person name="Liu X.D."/>
            <person name="Liao X.Y."/>
            <person name="Jiang Y.T."/>
            <person name="Yu X."/>
            <person name="Hao Y."/>
            <person name="Huang J."/>
            <person name="Zhao X.W."/>
            <person name="Ke S."/>
            <person name="Chen Y.Y."/>
            <person name="Wu W.L."/>
            <person name="Hsu J.L."/>
            <person name="Lin Y.F."/>
            <person name="Huang M.D."/>
            <person name="Li C.Y."/>
            <person name="Huang L."/>
            <person name="Wang Z.W."/>
            <person name="Zhao X."/>
            <person name="Zhong W.Y."/>
            <person name="Peng D.H."/>
            <person name="Ahmad S."/>
            <person name="Lan S."/>
            <person name="Zhang J.S."/>
            <person name="Tsai W.C."/>
            <person name="Van de Peer Y."/>
            <person name="Liu Z.J."/>
        </authorList>
    </citation>
    <scope>NUCLEOTIDE SEQUENCE</scope>
    <source>
        <strain evidence="2">SCP</strain>
    </source>
</reference>
<keyword evidence="3" id="KW-1185">Reference proteome</keyword>
<accession>A0AAV9A4N1</accession>
<reference evidence="2" key="2">
    <citation type="submission" date="2023-06" db="EMBL/GenBank/DDBJ databases">
        <authorList>
            <person name="Ma L."/>
            <person name="Liu K.-W."/>
            <person name="Li Z."/>
            <person name="Hsiao Y.-Y."/>
            <person name="Qi Y."/>
            <person name="Fu T."/>
            <person name="Tang G."/>
            <person name="Zhang D."/>
            <person name="Sun W.-H."/>
            <person name="Liu D.-K."/>
            <person name="Li Y."/>
            <person name="Chen G.-Z."/>
            <person name="Liu X.-D."/>
            <person name="Liao X.-Y."/>
            <person name="Jiang Y.-T."/>
            <person name="Yu X."/>
            <person name="Hao Y."/>
            <person name="Huang J."/>
            <person name="Zhao X.-W."/>
            <person name="Ke S."/>
            <person name="Chen Y.-Y."/>
            <person name="Wu W.-L."/>
            <person name="Hsu J.-L."/>
            <person name="Lin Y.-F."/>
            <person name="Huang M.-D."/>
            <person name="Li C.-Y."/>
            <person name="Huang L."/>
            <person name="Wang Z.-W."/>
            <person name="Zhao X."/>
            <person name="Zhong W.-Y."/>
            <person name="Peng D.-H."/>
            <person name="Ahmad S."/>
            <person name="Lan S."/>
            <person name="Zhang J.-S."/>
            <person name="Tsai W.-C."/>
            <person name="Van De Peer Y."/>
            <person name="Liu Z.-J."/>
        </authorList>
    </citation>
    <scope>NUCLEOTIDE SEQUENCE</scope>
    <source>
        <strain evidence="2">SCP</strain>
        <tissue evidence="2">Leaves</tissue>
    </source>
</reference>
<proteinExistence type="predicted"/>
<evidence type="ECO:0000313" key="2">
    <source>
        <dbReference type="EMBL" id="KAK1259133.1"/>
    </source>
</evidence>
<dbReference type="EMBL" id="JAUJYN010000012">
    <property type="protein sequence ID" value="KAK1259133.1"/>
    <property type="molecule type" value="Genomic_DNA"/>
</dbReference>
<protein>
    <submittedName>
        <fullName evidence="2">Uncharacterized protein</fullName>
    </submittedName>
</protein>
<feature type="compositionally biased region" description="Polar residues" evidence="1">
    <location>
        <begin position="1"/>
        <end position="16"/>
    </location>
</feature>
<feature type="compositionally biased region" description="Basic and acidic residues" evidence="1">
    <location>
        <begin position="36"/>
        <end position="45"/>
    </location>
</feature>
<dbReference type="Proteomes" id="UP001179952">
    <property type="component" value="Unassembled WGS sequence"/>
</dbReference>